<dbReference type="RefSeq" id="WP_084523336.1">
    <property type="nucleotide sequence ID" value="NZ_FQUZ01000048.1"/>
</dbReference>
<dbReference type="InterPro" id="IPR055245">
    <property type="entry name" value="HTH_proteobacteria"/>
</dbReference>
<name>A0A1M5F3U9_9BURK</name>
<feature type="domain" description="Winged helix-turn-helix" evidence="1">
    <location>
        <begin position="33"/>
        <end position="97"/>
    </location>
</feature>
<dbReference type="Pfam" id="PF14090">
    <property type="entry name" value="HTH_39"/>
    <property type="match status" value="1"/>
</dbReference>
<evidence type="ECO:0000259" key="1">
    <source>
        <dbReference type="Pfam" id="PF14090"/>
    </source>
</evidence>
<organism evidence="2 3">
    <name type="scientific">Lampropedia hyalina DSM 16112</name>
    <dbReference type="NCBI Taxonomy" id="1122156"/>
    <lineage>
        <taxon>Bacteria</taxon>
        <taxon>Pseudomonadati</taxon>
        <taxon>Pseudomonadota</taxon>
        <taxon>Betaproteobacteria</taxon>
        <taxon>Burkholderiales</taxon>
        <taxon>Comamonadaceae</taxon>
        <taxon>Lampropedia</taxon>
    </lineage>
</organism>
<reference evidence="2 3" key="1">
    <citation type="submission" date="2016-11" db="EMBL/GenBank/DDBJ databases">
        <authorList>
            <person name="Jaros S."/>
            <person name="Januszkiewicz K."/>
            <person name="Wedrychowicz H."/>
        </authorList>
    </citation>
    <scope>NUCLEOTIDE SEQUENCE [LARGE SCALE GENOMIC DNA]</scope>
    <source>
        <strain evidence="2 3">DSM 16112</strain>
    </source>
</reference>
<dbReference type="STRING" id="1122156.SAMN02745117_02732"/>
<proteinExistence type="predicted"/>
<keyword evidence="3" id="KW-1185">Reference proteome</keyword>
<accession>A0A1M5F3U9</accession>
<evidence type="ECO:0000313" key="3">
    <source>
        <dbReference type="Proteomes" id="UP000184327"/>
    </source>
</evidence>
<dbReference type="AlphaFoldDB" id="A0A1M5F3U9"/>
<evidence type="ECO:0000313" key="2">
    <source>
        <dbReference type="EMBL" id="SHF86048.1"/>
    </source>
</evidence>
<dbReference type="OrthoDB" id="5460933at2"/>
<dbReference type="Proteomes" id="UP000184327">
    <property type="component" value="Unassembled WGS sequence"/>
</dbReference>
<gene>
    <name evidence="2" type="ORF">SAMN02745117_02732</name>
</gene>
<dbReference type="EMBL" id="FQUZ01000048">
    <property type="protein sequence ID" value="SHF86048.1"/>
    <property type="molecule type" value="Genomic_DNA"/>
</dbReference>
<protein>
    <submittedName>
        <fullName evidence="2">Helix-turn-helix domain-containing protein</fullName>
    </submittedName>
</protein>
<sequence>MRKEKAPVTGREDCTAGTCNSTATRKHQSRAMQRAALLKWLQVHQRITTLQARNELGIMHPAGRVQELRDAGNDIATQWQWEADATGKEHKQALYVLLSCKGGAA</sequence>